<sequence>MAFPIVPLLMLALPLAEIAVFVLVGSHIGVLATIGLVVATTILGAVLLRIQGFGILARMRETMDAGGSPGRDLVHGLMIMLAGVLLLVPGFITDVIGLLLFIPPVRDLGWRLIKSRITVVTATAGPGFANRRGRGRTIDLDTGDYARDMDEEPQSPPRRPRIEDDR</sequence>
<dbReference type="PANTHER" id="PTHR35335:SF1">
    <property type="entry name" value="UPF0716 PROTEIN FXSA"/>
    <property type="match status" value="1"/>
</dbReference>
<name>A0A5D4GUF9_9HYPH</name>
<comment type="caution">
    <text evidence="3">The sequence shown here is derived from an EMBL/GenBank/DDBJ whole genome shotgun (WGS) entry which is preliminary data.</text>
</comment>
<dbReference type="Proteomes" id="UP000323258">
    <property type="component" value="Unassembled WGS sequence"/>
</dbReference>
<keyword evidence="2" id="KW-1133">Transmembrane helix</keyword>
<dbReference type="InterPro" id="IPR007313">
    <property type="entry name" value="FxsA"/>
</dbReference>
<evidence type="ECO:0000256" key="1">
    <source>
        <dbReference type="SAM" id="MobiDB-lite"/>
    </source>
</evidence>
<evidence type="ECO:0000313" key="4">
    <source>
        <dbReference type="Proteomes" id="UP000323258"/>
    </source>
</evidence>
<dbReference type="Pfam" id="PF04186">
    <property type="entry name" value="FxsA"/>
    <property type="match status" value="1"/>
</dbReference>
<dbReference type="OrthoDB" id="9792788at2"/>
<reference evidence="3 4" key="2">
    <citation type="submission" date="2019-09" db="EMBL/GenBank/DDBJ databases">
        <title>Mesorhizobium sp. MaA-C15 isolated from Microcystis aeruginosa.</title>
        <authorList>
            <person name="Jeong S.E."/>
            <person name="Jin H.M."/>
            <person name="Jeon C.O."/>
        </authorList>
    </citation>
    <scope>NUCLEOTIDE SEQUENCE [LARGE SCALE GENOMIC DNA]</scope>
    <source>
        <strain evidence="3 4">MaA-C15</strain>
    </source>
</reference>
<keyword evidence="2" id="KW-0812">Transmembrane</keyword>
<dbReference type="EMBL" id="VSZS01000064">
    <property type="protein sequence ID" value="TYR31642.1"/>
    <property type="molecule type" value="Genomic_DNA"/>
</dbReference>
<keyword evidence="2" id="KW-0472">Membrane</keyword>
<dbReference type="NCBIfam" id="NF008528">
    <property type="entry name" value="PRK11463.1-2"/>
    <property type="match status" value="1"/>
</dbReference>
<evidence type="ECO:0000256" key="2">
    <source>
        <dbReference type="SAM" id="Phobius"/>
    </source>
</evidence>
<feature type="transmembrane region" description="Helical" evidence="2">
    <location>
        <begin position="28"/>
        <end position="50"/>
    </location>
</feature>
<proteinExistence type="predicted"/>
<feature type="region of interest" description="Disordered" evidence="1">
    <location>
        <begin position="132"/>
        <end position="166"/>
    </location>
</feature>
<evidence type="ECO:0000313" key="3">
    <source>
        <dbReference type="EMBL" id="TYR31642.1"/>
    </source>
</evidence>
<protein>
    <submittedName>
        <fullName evidence="3">Membrane protein FxsA</fullName>
    </submittedName>
</protein>
<organism evidence="3 4">
    <name type="scientific">Neoaquamicrobium microcysteis</name>
    <dbReference type="NCBI Taxonomy" id="2682781"/>
    <lineage>
        <taxon>Bacteria</taxon>
        <taxon>Pseudomonadati</taxon>
        <taxon>Pseudomonadota</taxon>
        <taxon>Alphaproteobacteria</taxon>
        <taxon>Hyphomicrobiales</taxon>
        <taxon>Phyllobacteriaceae</taxon>
        <taxon>Neoaquamicrobium</taxon>
    </lineage>
</organism>
<gene>
    <name evidence="3" type="primary">fxsA</name>
    <name evidence="3" type="ORF">FY036_14305</name>
</gene>
<dbReference type="AlphaFoldDB" id="A0A5D4GUF9"/>
<accession>A0A5D4GUF9</accession>
<reference evidence="3 4" key="1">
    <citation type="submission" date="2019-08" db="EMBL/GenBank/DDBJ databases">
        <authorList>
            <person name="Seo Y.L."/>
        </authorList>
    </citation>
    <scope>NUCLEOTIDE SEQUENCE [LARGE SCALE GENOMIC DNA]</scope>
    <source>
        <strain evidence="3 4">MaA-C15</strain>
    </source>
</reference>
<feature type="transmembrane region" description="Helical" evidence="2">
    <location>
        <begin position="77"/>
        <end position="102"/>
    </location>
</feature>
<dbReference type="PANTHER" id="PTHR35335">
    <property type="entry name" value="UPF0716 PROTEIN FXSA"/>
    <property type="match status" value="1"/>
</dbReference>
<dbReference type="GO" id="GO:0016020">
    <property type="term" value="C:membrane"/>
    <property type="evidence" value="ECO:0007669"/>
    <property type="project" value="InterPro"/>
</dbReference>
<feature type="compositionally biased region" description="Basic and acidic residues" evidence="1">
    <location>
        <begin position="136"/>
        <end position="148"/>
    </location>
</feature>
<keyword evidence="4" id="KW-1185">Reference proteome</keyword>